<comment type="caution">
    <text evidence="2">The sequence shown here is derived from an EMBL/GenBank/DDBJ whole genome shotgun (WGS) entry which is preliminary data.</text>
</comment>
<name>A0A158A7H4_9BURK</name>
<dbReference type="Proteomes" id="UP000054870">
    <property type="component" value="Unassembled WGS sequence"/>
</dbReference>
<proteinExistence type="predicted"/>
<dbReference type="GO" id="GO:0008757">
    <property type="term" value="F:S-adenosylmethionine-dependent methyltransferase activity"/>
    <property type="evidence" value="ECO:0007669"/>
    <property type="project" value="InterPro"/>
</dbReference>
<dbReference type="SUPFAM" id="SSF53335">
    <property type="entry name" value="S-adenosyl-L-methionine-dependent methyltransferases"/>
    <property type="match status" value="1"/>
</dbReference>
<evidence type="ECO:0000259" key="1">
    <source>
        <dbReference type="Pfam" id="PF08241"/>
    </source>
</evidence>
<gene>
    <name evidence="2" type="ORF">AWB75_01860</name>
</gene>
<organism evidence="2 3">
    <name type="scientific">Caballeronia catudaia</name>
    <dbReference type="NCBI Taxonomy" id="1777136"/>
    <lineage>
        <taxon>Bacteria</taxon>
        <taxon>Pseudomonadati</taxon>
        <taxon>Pseudomonadota</taxon>
        <taxon>Betaproteobacteria</taxon>
        <taxon>Burkholderiales</taxon>
        <taxon>Burkholderiaceae</taxon>
        <taxon>Caballeronia</taxon>
    </lineage>
</organism>
<dbReference type="InterPro" id="IPR013216">
    <property type="entry name" value="Methyltransf_11"/>
</dbReference>
<sequence>MRECAGLIFDNSTERRGVLCATAFARLLLFDGLSSMGFLARFDLAGLVSRNQVTHLIETGYGRGDSCRAALSAGFTKALSCEIFEPLFAEVEQSEQLHVANADSVTFLNSAPVKTALAEHRCLVFLDAHYPGADYGGTSYMSKEHDPTERLPMLAELEQLRGVADNALIVMDDVRIYRRAFETSAGPLPDDVENAFHEEGRFFKLLGAFGQTHTLHWYAEDTGYAVLWPHAWGEHALKKWVLPGDQTQPLALTLGVPGTTCISLNRRLMDARFGNRWLVGNGLDIGGGADSIALYRPLFPRIGGVTVYEWAQGDAQYLENVRDDSFDFVYSAHCLEHVLDPQIALRHWLRVLKPGGHLVITVPDEDMYEQGVWPSTFNDDHKHTFTLFKRSSWSPVSVNVLDLLRGFEREVSVKKIECLDHSFLHGMERYDQTRTAFAECAIEFVVQKL</sequence>
<dbReference type="EMBL" id="FCOF02000006">
    <property type="protein sequence ID" value="SAK53720.1"/>
    <property type="molecule type" value="Genomic_DNA"/>
</dbReference>
<evidence type="ECO:0000313" key="2">
    <source>
        <dbReference type="EMBL" id="SAK53720.1"/>
    </source>
</evidence>
<dbReference type="InterPro" id="IPR029063">
    <property type="entry name" value="SAM-dependent_MTases_sf"/>
</dbReference>
<dbReference type="Gene3D" id="3.40.50.150">
    <property type="entry name" value="Vaccinia Virus protein VP39"/>
    <property type="match status" value="1"/>
</dbReference>
<reference evidence="2" key="1">
    <citation type="submission" date="2016-01" db="EMBL/GenBank/DDBJ databases">
        <authorList>
            <person name="Peeters C."/>
        </authorList>
    </citation>
    <scope>NUCLEOTIDE SEQUENCE [LARGE SCALE GENOMIC DNA]</scope>
    <source>
        <strain evidence="2">LMG 29318</strain>
    </source>
</reference>
<dbReference type="AlphaFoldDB" id="A0A158A7H4"/>
<protein>
    <recommendedName>
        <fullName evidence="1">Methyltransferase type 11 domain-containing protein</fullName>
    </recommendedName>
</protein>
<accession>A0A158A7H4</accession>
<dbReference type="Pfam" id="PF08241">
    <property type="entry name" value="Methyltransf_11"/>
    <property type="match status" value="1"/>
</dbReference>
<keyword evidence="3" id="KW-1185">Reference proteome</keyword>
<evidence type="ECO:0000313" key="3">
    <source>
        <dbReference type="Proteomes" id="UP000054870"/>
    </source>
</evidence>
<feature type="domain" description="Methyltransferase type 11" evidence="1">
    <location>
        <begin position="308"/>
        <end position="360"/>
    </location>
</feature>
<dbReference type="CDD" id="cd02440">
    <property type="entry name" value="AdoMet_MTases"/>
    <property type="match status" value="1"/>
</dbReference>